<dbReference type="Gene3D" id="3.30.160.60">
    <property type="entry name" value="Classic Zinc Finger"/>
    <property type="match status" value="1"/>
</dbReference>
<dbReference type="InterPro" id="IPR036236">
    <property type="entry name" value="Znf_C2H2_sf"/>
</dbReference>
<dbReference type="EMBL" id="QCYY01001101">
    <property type="protein sequence ID" value="ROT80603.1"/>
    <property type="molecule type" value="Genomic_DNA"/>
</dbReference>
<feature type="domain" description="C2H2-type" evidence="3">
    <location>
        <begin position="373"/>
        <end position="400"/>
    </location>
</feature>
<feature type="compositionally biased region" description="Low complexity" evidence="2">
    <location>
        <begin position="40"/>
        <end position="49"/>
    </location>
</feature>
<feature type="compositionally biased region" description="Polar residues" evidence="2">
    <location>
        <begin position="272"/>
        <end position="293"/>
    </location>
</feature>
<evidence type="ECO:0000313" key="5">
    <source>
        <dbReference type="Proteomes" id="UP000283509"/>
    </source>
</evidence>
<dbReference type="SUPFAM" id="SSF57667">
    <property type="entry name" value="beta-beta-alpha zinc fingers"/>
    <property type="match status" value="1"/>
</dbReference>
<feature type="region of interest" description="Disordered" evidence="2">
    <location>
        <begin position="1"/>
        <end position="24"/>
    </location>
</feature>
<comment type="caution">
    <text evidence="4">The sequence shown here is derived from an EMBL/GenBank/DDBJ whole genome shotgun (WGS) entry which is preliminary data.</text>
</comment>
<feature type="region of interest" description="Disordered" evidence="2">
    <location>
        <begin position="205"/>
        <end position="364"/>
    </location>
</feature>
<dbReference type="PROSITE" id="PS00028">
    <property type="entry name" value="ZINC_FINGER_C2H2_1"/>
    <property type="match status" value="2"/>
</dbReference>
<evidence type="ECO:0000313" key="4">
    <source>
        <dbReference type="EMBL" id="ROT80603.1"/>
    </source>
</evidence>
<evidence type="ECO:0000259" key="3">
    <source>
        <dbReference type="PROSITE" id="PS50157"/>
    </source>
</evidence>
<protein>
    <recommendedName>
        <fullName evidence="3">C2H2-type domain-containing protein</fullName>
    </recommendedName>
</protein>
<feature type="compositionally biased region" description="Low complexity" evidence="2">
    <location>
        <begin position="295"/>
        <end position="312"/>
    </location>
</feature>
<keyword evidence="5" id="KW-1185">Reference proteome</keyword>
<dbReference type="PROSITE" id="PS50157">
    <property type="entry name" value="ZINC_FINGER_C2H2_2"/>
    <property type="match status" value="2"/>
</dbReference>
<accession>A0A423TVV9</accession>
<evidence type="ECO:0000256" key="1">
    <source>
        <dbReference type="PROSITE-ProRule" id="PRU00042"/>
    </source>
</evidence>
<gene>
    <name evidence="4" type="ORF">C7M84_000668</name>
</gene>
<feature type="domain" description="C2H2-type" evidence="3">
    <location>
        <begin position="401"/>
        <end position="429"/>
    </location>
</feature>
<keyword evidence="1" id="KW-0862">Zinc</keyword>
<proteinExistence type="predicted"/>
<dbReference type="Proteomes" id="UP000283509">
    <property type="component" value="Unassembled WGS sequence"/>
</dbReference>
<feature type="region of interest" description="Disordered" evidence="2">
    <location>
        <begin position="37"/>
        <end position="59"/>
    </location>
</feature>
<keyword evidence="1" id="KW-0863">Zinc-finger</keyword>
<dbReference type="Pfam" id="PF00096">
    <property type="entry name" value="zf-C2H2"/>
    <property type="match status" value="2"/>
</dbReference>
<dbReference type="SMART" id="SM00355">
    <property type="entry name" value="ZnF_C2H2"/>
    <property type="match status" value="2"/>
</dbReference>
<organism evidence="4 5">
    <name type="scientific">Penaeus vannamei</name>
    <name type="common">Whiteleg shrimp</name>
    <name type="synonym">Litopenaeus vannamei</name>
    <dbReference type="NCBI Taxonomy" id="6689"/>
    <lineage>
        <taxon>Eukaryota</taxon>
        <taxon>Metazoa</taxon>
        <taxon>Ecdysozoa</taxon>
        <taxon>Arthropoda</taxon>
        <taxon>Crustacea</taxon>
        <taxon>Multicrustacea</taxon>
        <taxon>Malacostraca</taxon>
        <taxon>Eumalacostraca</taxon>
        <taxon>Eucarida</taxon>
        <taxon>Decapoda</taxon>
        <taxon>Dendrobranchiata</taxon>
        <taxon>Penaeoidea</taxon>
        <taxon>Penaeidae</taxon>
        <taxon>Penaeus</taxon>
    </lineage>
</organism>
<reference evidence="4 5" key="1">
    <citation type="submission" date="2018-04" db="EMBL/GenBank/DDBJ databases">
        <authorList>
            <person name="Zhang X."/>
            <person name="Yuan J."/>
            <person name="Li F."/>
            <person name="Xiang J."/>
        </authorList>
    </citation>
    <scope>NUCLEOTIDE SEQUENCE [LARGE SCALE GENOMIC DNA]</scope>
    <source>
        <tissue evidence="4">Muscle</tissue>
    </source>
</reference>
<sequence length="431" mass="45974">MKGPVATLKPEEGPRFIGPDTPIDSWPSVYIKEELLESADNNNSNSPDPLKTSKVELGEGLEDQVVAHTDLSDGEARVEVSSSTNGAVAVNTSPAQHDSFLALCGDANDQPQDVCGDNGRVTPVDREIKLSPAARNSPEFVSTYIQQLDNYPAAQPPPPQWYSYSSIYTANYYAPQPYSSGQQSPQQIYSGQHVTYYAAPPPPAFAHPGWGPPPHSPNPANAPSPTLPSHGSSGPLPPFSHPQRGSFTYSSPIYHPASTSHLDEAEPHAVHTTHSGQTSHSAMHGQTSVSPHSSPAHTTHLPPLGHPAHPAHLPAPHPASLPHHVTQSGATMGLSGVKCEPREVTSTSRNPDQAMPASTGRSSTRVFSSALEATCALCGVKFASSGHLKRHLQAHGANRRFRCHACDCAYSRQDNLRKHVAAAHENHNPAN</sequence>
<reference evidence="4 5" key="2">
    <citation type="submission" date="2019-01" db="EMBL/GenBank/DDBJ databases">
        <title>The decoding of complex shrimp genome reveals the adaptation for benthos swimmer, frequently molting mechanism and breeding impact on genome.</title>
        <authorList>
            <person name="Sun Y."/>
            <person name="Gao Y."/>
            <person name="Yu Y."/>
        </authorList>
    </citation>
    <scope>NUCLEOTIDE SEQUENCE [LARGE SCALE GENOMIC DNA]</scope>
    <source>
        <tissue evidence="4">Muscle</tissue>
    </source>
</reference>
<name>A0A423TVV9_PENVA</name>
<keyword evidence="1" id="KW-0479">Metal-binding</keyword>
<dbReference type="InterPro" id="IPR013087">
    <property type="entry name" value="Znf_C2H2_type"/>
</dbReference>
<dbReference type="AlphaFoldDB" id="A0A423TVV9"/>
<dbReference type="GO" id="GO:0008270">
    <property type="term" value="F:zinc ion binding"/>
    <property type="evidence" value="ECO:0007669"/>
    <property type="project" value="UniProtKB-KW"/>
</dbReference>
<feature type="compositionally biased region" description="Pro residues" evidence="2">
    <location>
        <begin position="205"/>
        <end position="226"/>
    </location>
</feature>
<evidence type="ECO:0000256" key="2">
    <source>
        <dbReference type="SAM" id="MobiDB-lite"/>
    </source>
</evidence>